<sequence length="36" mass="4146">MMSDYSLTQNGMRILNGIKIAFKTLTLDVEELEKKN</sequence>
<protein>
    <submittedName>
        <fullName evidence="1">Uncharacterized protein</fullName>
    </submittedName>
</protein>
<dbReference type="AlphaFoldDB" id="A0A2H1EG85"/>
<proteinExistence type="predicted"/>
<evidence type="ECO:0000313" key="2">
    <source>
        <dbReference type="Proteomes" id="UP000232412"/>
    </source>
</evidence>
<accession>A0A2H1EG85</accession>
<organism evidence="1 2">
    <name type="scientific">Nitrosotalea sinensis</name>
    <dbReference type="NCBI Taxonomy" id="1499975"/>
    <lineage>
        <taxon>Archaea</taxon>
        <taxon>Nitrososphaerota</taxon>
        <taxon>Nitrososphaeria</taxon>
        <taxon>Nitrosotaleales</taxon>
        <taxon>Nitrosotaleaceae</taxon>
        <taxon>Nitrosotalea</taxon>
    </lineage>
</organism>
<name>A0A2H1EG85_9ARCH</name>
<dbReference type="EMBL" id="FRFC01000003">
    <property type="protein sequence ID" value="SHO45156.1"/>
    <property type="molecule type" value="Genomic_DNA"/>
</dbReference>
<keyword evidence="2" id="KW-1185">Reference proteome</keyword>
<dbReference type="Proteomes" id="UP000232412">
    <property type="component" value="Unassembled WGS sequence"/>
</dbReference>
<evidence type="ECO:0000313" key="1">
    <source>
        <dbReference type="EMBL" id="SHO45156.1"/>
    </source>
</evidence>
<gene>
    <name evidence="1" type="ORF">NSIN_20555</name>
</gene>
<reference evidence="2" key="1">
    <citation type="submission" date="2016-12" db="EMBL/GenBank/DDBJ databases">
        <authorList>
            <person name="Herbold C."/>
        </authorList>
    </citation>
    <scope>NUCLEOTIDE SEQUENCE [LARGE SCALE GENOMIC DNA]</scope>
</reference>